<sequence length="224" mass="24964">MGLILAFVRVLFLTFLLVWYTDAGASNGYKVFNVKKYGAVSDGKTENNKAFLKAWSEACQWHGKAMVLIPRGVYILDSVLFLGECNGYMAFNLKGILKPKGSLQTSDQWITFRYIKGFFLGGGGTLDGEGYKHWNRHDCLKNLNCHPLAITPSRIQIKDITFNNIWGTSESNVAVTLNCSRTVPCKNILLKDISFFHGRGGSVRSLCSNARGTSYGRQRPPSCF</sequence>
<protein>
    <submittedName>
        <fullName evidence="1">Uncharacterized protein</fullName>
    </submittedName>
</protein>
<evidence type="ECO:0000313" key="2">
    <source>
        <dbReference type="Proteomes" id="UP000309997"/>
    </source>
</evidence>
<proteinExistence type="predicted"/>
<organism evidence="1 2">
    <name type="scientific">Populus alba</name>
    <name type="common">White poplar</name>
    <dbReference type="NCBI Taxonomy" id="43335"/>
    <lineage>
        <taxon>Eukaryota</taxon>
        <taxon>Viridiplantae</taxon>
        <taxon>Streptophyta</taxon>
        <taxon>Embryophyta</taxon>
        <taxon>Tracheophyta</taxon>
        <taxon>Spermatophyta</taxon>
        <taxon>Magnoliopsida</taxon>
        <taxon>eudicotyledons</taxon>
        <taxon>Gunneridae</taxon>
        <taxon>Pentapetalae</taxon>
        <taxon>rosids</taxon>
        <taxon>fabids</taxon>
        <taxon>Malpighiales</taxon>
        <taxon>Salicaceae</taxon>
        <taxon>Saliceae</taxon>
        <taxon>Populus</taxon>
    </lineage>
</organism>
<accession>A0ACC4D466</accession>
<keyword evidence="2" id="KW-1185">Reference proteome</keyword>
<name>A0ACC4D466_POPAL</name>
<reference evidence="1 2" key="1">
    <citation type="journal article" date="2024" name="Plant Biotechnol. J.">
        <title>Genome and CRISPR/Cas9 system of a widespread forest tree (Populus alba) in the world.</title>
        <authorList>
            <person name="Liu Y.J."/>
            <person name="Jiang P.F."/>
            <person name="Han X.M."/>
            <person name="Li X.Y."/>
            <person name="Wang H.M."/>
            <person name="Wang Y.J."/>
            <person name="Wang X.X."/>
            <person name="Zeng Q.Y."/>
        </authorList>
    </citation>
    <scope>NUCLEOTIDE SEQUENCE [LARGE SCALE GENOMIC DNA]</scope>
    <source>
        <strain evidence="2">cv. PAL-ZL1</strain>
    </source>
</reference>
<evidence type="ECO:0000313" key="1">
    <source>
        <dbReference type="EMBL" id="KAL3612292.1"/>
    </source>
</evidence>
<comment type="caution">
    <text evidence="1">The sequence shown here is derived from an EMBL/GenBank/DDBJ whole genome shotgun (WGS) entry which is preliminary data.</text>
</comment>
<dbReference type="EMBL" id="RCHU02000001">
    <property type="protein sequence ID" value="KAL3612292.1"/>
    <property type="molecule type" value="Genomic_DNA"/>
</dbReference>
<dbReference type="Proteomes" id="UP000309997">
    <property type="component" value="Unassembled WGS sequence"/>
</dbReference>
<gene>
    <name evidence="1" type="ORF">D5086_003312</name>
</gene>